<feature type="transmembrane region" description="Helical" evidence="2">
    <location>
        <begin position="6"/>
        <end position="22"/>
    </location>
</feature>
<feature type="compositionally biased region" description="Low complexity" evidence="1">
    <location>
        <begin position="54"/>
        <end position="84"/>
    </location>
</feature>
<dbReference type="Proteomes" id="UP000578112">
    <property type="component" value="Unassembled WGS sequence"/>
</dbReference>
<comment type="caution">
    <text evidence="3">The sequence shown here is derived from an EMBL/GenBank/DDBJ whole genome shotgun (WGS) entry which is preliminary data.</text>
</comment>
<proteinExistence type="predicted"/>
<keyword evidence="2" id="KW-0812">Transmembrane</keyword>
<reference evidence="3 4" key="1">
    <citation type="submission" date="2020-08" db="EMBL/GenBank/DDBJ databases">
        <title>Sequencing the genomes of 1000 actinobacteria strains.</title>
        <authorList>
            <person name="Klenk H.-P."/>
        </authorList>
    </citation>
    <scope>NUCLEOTIDE SEQUENCE [LARGE SCALE GENOMIC DNA]</scope>
    <source>
        <strain evidence="3 4">DSM 43149</strain>
    </source>
</reference>
<feature type="region of interest" description="Disordered" evidence="1">
    <location>
        <begin position="32"/>
        <end position="119"/>
    </location>
</feature>
<keyword evidence="2" id="KW-1133">Transmembrane helix</keyword>
<dbReference type="AlphaFoldDB" id="A0A7W7I3G4"/>
<gene>
    <name evidence="3" type="ORF">BJ971_006315</name>
</gene>
<dbReference type="RefSeq" id="WP_184996772.1">
    <property type="nucleotide sequence ID" value="NZ_JACHNH010000001.1"/>
</dbReference>
<dbReference type="EMBL" id="JACHNH010000001">
    <property type="protein sequence ID" value="MBB4765759.1"/>
    <property type="molecule type" value="Genomic_DNA"/>
</dbReference>
<evidence type="ECO:0000313" key="3">
    <source>
        <dbReference type="EMBL" id="MBB4765759.1"/>
    </source>
</evidence>
<keyword evidence="4" id="KW-1185">Reference proteome</keyword>
<accession>A0A7W7I3G4</accession>
<sequence>MMRTTVLVSILMICIGAAVFLRHRPRWTRFAMGTPDDLGGSPVPAAAPAPGPRPASAARPATRAEPAAAPAARTTAEIIETPAEQPAPAPAPPALRRARGNNGFGRFASPAGRARTSRV</sequence>
<protein>
    <submittedName>
        <fullName evidence="3">Uncharacterized protein</fullName>
    </submittedName>
</protein>
<evidence type="ECO:0000256" key="1">
    <source>
        <dbReference type="SAM" id="MobiDB-lite"/>
    </source>
</evidence>
<organism evidence="3 4">
    <name type="scientific">Actinoplanes digitatis</name>
    <dbReference type="NCBI Taxonomy" id="1868"/>
    <lineage>
        <taxon>Bacteria</taxon>
        <taxon>Bacillati</taxon>
        <taxon>Actinomycetota</taxon>
        <taxon>Actinomycetes</taxon>
        <taxon>Micromonosporales</taxon>
        <taxon>Micromonosporaceae</taxon>
        <taxon>Actinoplanes</taxon>
    </lineage>
</organism>
<name>A0A7W7I3G4_9ACTN</name>
<keyword evidence="2" id="KW-0472">Membrane</keyword>
<evidence type="ECO:0000313" key="4">
    <source>
        <dbReference type="Proteomes" id="UP000578112"/>
    </source>
</evidence>
<evidence type="ECO:0000256" key="2">
    <source>
        <dbReference type="SAM" id="Phobius"/>
    </source>
</evidence>